<evidence type="ECO:0000313" key="3">
    <source>
        <dbReference type="EMBL" id="AFK05600.1"/>
    </source>
</evidence>
<keyword evidence="4" id="KW-1185">Reference proteome</keyword>
<proteinExistence type="inferred from homology"/>
<dbReference type="InterPro" id="IPR036388">
    <property type="entry name" value="WH-like_DNA-bd_sf"/>
</dbReference>
<dbReference type="InterPro" id="IPR036390">
    <property type="entry name" value="WH_DNA-bd_sf"/>
</dbReference>
<comment type="similarity">
    <text evidence="1">Belongs to the initiator RepB protein family.</text>
</comment>
<evidence type="ECO:0000313" key="4">
    <source>
        <dbReference type="Proteomes" id="UP000002875"/>
    </source>
</evidence>
<accession>A0ABM5N839</accession>
<dbReference type="Pfam" id="PF01051">
    <property type="entry name" value="Rep3_N"/>
    <property type="match status" value="1"/>
</dbReference>
<protein>
    <submittedName>
        <fullName evidence="3">Initiator RepB protein</fullName>
    </submittedName>
</protein>
<geneLocation type="plasmid" evidence="3 4">
    <name>pEMTOL01</name>
</geneLocation>
<evidence type="ECO:0000256" key="1">
    <source>
        <dbReference type="ARBA" id="ARBA00038283"/>
    </source>
</evidence>
<dbReference type="SUPFAM" id="SSF46785">
    <property type="entry name" value="Winged helix' DNA-binding domain"/>
    <property type="match status" value="1"/>
</dbReference>
<sequence>MKSKHEPTLESPQEVVLVDKGQSSKELDVARVVNHIDQIRKYFDLHQEKIHLLFVAQLKSFQGENYNSESLNPDSLYKMSFHLGENLQVDRDRIRKALDDITKVRYQIEGVNRFGFIVPFPYAMFENNTITLKIQGLVLKQYLDISKGYTNILIGEALKLESEYSIKLFTNLNAWLNLGEKIYEITYLRELLGMNEPLFENYKFVNLYLKRCKKEIEKKTSLRFDWEICHYTRGKRKPIAEKIKFTITTEKKLKKQLELNFEQETKQTIKEEKKYHTDDTINYYFSAESVEEKWRLLNNAISNYNFKQDEKDYVLTNALNQDFIRKFMEVHIYLQYEAMLALKESRKPVVVNFTAYFRKSMKNVDMWV</sequence>
<dbReference type="RefSeq" id="WP_015026346.1">
    <property type="nucleotide sequence ID" value="NC_018742.1"/>
</dbReference>
<evidence type="ECO:0000259" key="2">
    <source>
        <dbReference type="Pfam" id="PF01051"/>
    </source>
</evidence>
<name>A0ABM5N839_EMTOG</name>
<dbReference type="Proteomes" id="UP000002875">
    <property type="component" value="Plasmid pEMTOL01"/>
</dbReference>
<feature type="domain" description="Initiator Rep protein WH1" evidence="2">
    <location>
        <begin position="40"/>
        <end position="172"/>
    </location>
</feature>
<dbReference type="Gene3D" id="1.10.10.10">
    <property type="entry name" value="Winged helix-like DNA-binding domain superfamily/Winged helix DNA-binding domain"/>
    <property type="match status" value="1"/>
</dbReference>
<dbReference type="EMBL" id="CP002962">
    <property type="protein sequence ID" value="AFK05600.1"/>
    <property type="molecule type" value="Genomic_DNA"/>
</dbReference>
<organism evidence="3 4">
    <name type="scientific">Emticicia oligotrophica (strain DSM 17448 / CIP 109782 / MTCC 6937 / GPTSA100-15)</name>
    <dbReference type="NCBI Taxonomy" id="929562"/>
    <lineage>
        <taxon>Bacteria</taxon>
        <taxon>Pseudomonadati</taxon>
        <taxon>Bacteroidota</taxon>
        <taxon>Cytophagia</taxon>
        <taxon>Cytophagales</taxon>
        <taxon>Leadbetterellaceae</taxon>
        <taxon>Emticicia</taxon>
    </lineage>
</organism>
<gene>
    <name evidence="3" type="ordered locus">Emtol_0333</name>
</gene>
<keyword evidence="3" id="KW-0614">Plasmid</keyword>
<reference evidence="3 4" key="1">
    <citation type="submission" date="2011-07" db="EMBL/GenBank/DDBJ databases">
        <title>The complete genome of plasmid 1 of Emticicia oligotrophica DSM 17448.</title>
        <authorList>
            <consortium name="US DOE Joint Genome Institute (JGI-PGF)"/>
            <person name="Lucas S."/>
            <person name="Han J."/>
            <person name="Lapidus A."/>
            <person name="Bruce D."/>
            <person name="Goodwin L."/>
            <person name="Pitluck S."/>
            <person name="Peters L."/>
            <person name="Kyrpides N."/>
            <person name="Mavromatis K."/>
            <person name="Ivanova N."/>
            <person name="Ovchinnikova G."/>
            <person name="Teshima H."/>
            <person name="Detter J.C."/>
            <person name="Tapia R."/>
            <person name="Han C."/>
            <person name="Land M."/>
            <person name="Hauser L."/>
            <person name="Markowitz V."/>
            <person name="Cheng J.-F."/>
            <person name="Hugenholtz P."/>
            <person name="Woyke T."/>
            <person name="Wu D."/>
            <person name="Tindall B."/>
            <person name="Pomrenke H."/>
            <person name="Brambilla E."/>
            <person name="Klenk H.-P."/>
            <person name="Eisen J.A."/>
        </authorList>
    </citation>
    <scope>NUCLEOTIDE SEQUENCE [LARGE SCALE GENOMIC DNA]</scope>
    <source>
        <strain evidence="4">DSM 17448 / GPTSA100-15</strain>
        <plasmid evidence="3 4">pEMTOL01</plasmid>
    </source>
</reference>
<dbReference type="InterPro" id="IPR000525">
    <property type="entry name" value="Initiator_Rep_WH1"/>
</dbReference>